<feature type="transmembrane region" description="Helical" evidence="7">
    <location>
        <begin position="406"/>
        <end position="426"/>
    </location>
</feature>
<dbReference type="InterPro" id="IPR036150">
    <property type="entry name" value="Cyt_b/b6_C_sf"/>
</dbReference>
<dbReference type="GO" id="GO:0016020">
    <property type="term" value="C:membrane"/>
    <property type="evidence" value="ECO:0007669"/>
    <property type="project" value="InterPro"/>
</dbReference>
<evidence type="ECO:0000256" key="7">
    <source>
        <dbReference type="SAM" id="Phobius"/>
    </source>
</evidence>
<dbReference type="Gene3D" id="1.20.810.10">
    <property type="entry name" value="Cytochrome Bc1 Complex, Chain C"/>
    <property type="match status" value="1"/>
</dbReference>
<dbReference type="Pfam" id="PF13631">
    <property type="entry name" value="Cytochrom_B_N_2"/>
    <property type="match status" value="1"/>
</dbReference>
<dbReference type="EC" id="7.1.1.8" evidence="2"/>
<gene>
    <name evidence="9" type="ORF">HT134_09155</name>
</gene>
<protein>
    <recommendedName>
        <fullName evidence="3">Cytochrome bc1 complex cytochrome b subunit</fullName>
        <ecNumber evidence="2">7.1.1.8</ecNumber>
    </recommendedName>
    <alternativeName>
        <fullName evidence="5">Cytochrome bc1 reductase complex subunit QcrB</fullName>
    </alternativeName>
</protein>
<reference evidence="9 10" key="1">
    <citation type="submission" date="2020-06" db="EMBL/GenBank/DDBJ databases">
        <authorList>
            <person name="Chanama M."/>
        </authorList>
    </citation>
    <scope>NUCLEOTIDE SEQUENCE [LARGE SCALE GENOMIC DNA]</scope>
    <source>
        <strain evidence="9 10">TBRC6557</strain>
    </source>
</reference>
<feature type="transmembrane region" description="Helical" evidence="7">
    <location>
        <begin position="43"/>
        <end position="67"/>
    </location>
</feature>
<evidence type="ECO:0000313" key="10">
    <source>
        <dbReference type="Proteomes" id="UP000546126"/>
    </source>
</evidence>
<feature type="transmembrane region" description="Helical" evidence="7">
    <location>
        <begin position="365"/>
        <end position="386"/>
    </location>
</feature>
<dbReference type="Proteomes" id="UP000546126">
    <property type="component" value="Unassembled WGS sequence"/>
</dbReference>
<dbReference type="PANTHER" id="PTHR19271:SF16">
    <property type="entry name" value="CYTOCHROME B"/>
    <property type="match status" value="1"/>
</dbReference>
<feature type="transmembrane region" description="Helical" evidence="7">
    <location>
        <begin position="94"/>
        <end position="115"/>
    </location>
</feature>
<organism evidence="9 10">
    <name type="scientific">Nonomuraea rhodomycinica</name>
    <dbReference type="NCBI Taxonomy" id="1712872"/>
    <lineage>
        <taxon>Bacteria</taxon>
        <taxon>Bacillati</taxon>
        <taxon>Actinomycetota</taxon>
        <taxon>Actinomycetes</taxon>
        <taxon>Streptosporangiales</taxon>
        <taxon>Streptosporangiaceae</taxon>
        <taxon>Nonomuraea</taxon>
    </lineage>
</organism>
<dbReference type="InterPro" id="IPR027387">
    <property type="entry name" value="Cytb/b6-like_sf"/>
</dbReference>
<dbReference type="PANTHER" id="PTHR19271">
    <property type="entry name" value="CYTOCHROME B"/>
    <property type="match status" value="1"/>
</dbReference>
<dbReference type="SUPFAM" id="SSF81648">
    <property type="entry name" value="a domain/subunit of cytochrome bc1 complex (Ubiquinol-cytochrome c reductase)"/>
    <property type="match status" value="1"/>
</dbReference>
<sequence length="465" mass="49663">MAVLRPGAARAARAVALWLDERLGSARWLRPALRKLFPGHWSFLLGELALYAFALLVLTGAFLTLFYEPSAGGAHPSVRGLSLEVRGGLLVRGLHHWSATVFVLAIVAHLCRVFFTGAFRRPREPAWILGVVIFGLVLAESFLGVSLPADRLGFTGLREAQGLLLSVPVAGVYVSRLLFGGDFPGEAVPRLFTAHVLLVPGVLLAAVPLHALVLTWRQGHTERRGAGVPAAGSRVSGGPFFPSFVARSAGTALAAAAMIALMATLFPVGAGWAGHHGPYHPGAPPPSAQPFWYAGVLEGALRLAPPWEVTLGSYTLPVGLWLPPLALAVFFVALLVYPFAERRVTGERGEHHLLDRPARAPGRTALGVAVLVLFAVLWAGTWVSVIPPDPWSPQPTLVTTEEIYRGIVYGLRAAVFVLPAAAYALTRAWCHRRARRRPESPAPTRVPEGPGPARGPEDPAPGPRS</sequence>
<dbReference type="InterPro" id="IPR016174">
    <property type="entry name" value="Di-haem_cyt_TM"/>
</dbReference>
<comment type="caution">
    <text evidence="9">The sequence shown here is derived from an EMBL/GenBank/DDBJ whole genome shotgun (WGS) entry which is preliminary data.</text>
</comment>
<evidence type="ECO:0000256" key="6">
    <source>
        <dbReference type="SAM" id="MobiDB-lite"/>
    </source>
</evidence>
<keyword evidence="10" id="KW-1185">Reference proteome</keyword>
<evidence type="ECO:0000256" key="4">
    <source>
        <dbReference type="ARBA" id="ARBA00029351"/>
    </source>
</evidence>
<dbReference type="AlphaFoldDB" id="A0A7Y6IM39"/>
<dbReference type="GO" id="GO:0008121">
    <property type="term" value="F:quinol-cytochrome-c reductase activity"/>
    <property type="evidence" value="ECO:0007669"/>
    <property type="project" value="UniProtKB-EC"/>
</dbReference>
<evidence type="ECO:0000259" key="8">
    <source>
        <dbReference type="PROSITE" id="PS51002"/>
    </source>
</evidence>
<feature type="transmembrane region" description="Helical" evidence="7">
    <location>
        <begin position="320"/>
        <end position="340"/>
    </location>
</feature>
<dbReference type="PROSITE" id="PS51002">
    <property type="entry name" value="CYTB_NTER"/>
    <property type="match status" value="1"/>
</dbReference>
<evidence type="ECO:0000256" key="1">
    <source>
        <dbReference type="ARBA" id="ARBA00001971"/>
    </source>
</evidence>
<accession>A0A7Y6IM39</accession>
<keyword evidence="7" id="KW-0812">Transmembrane</keyword>
<keyword evidence="7" id="KW-1133">Transmembrane helix</keyword>
<feature type="transmembrane region" description="Helical" evidence="7">
    <location>
        <begin position="127"/>
        <end position="147"/>
    </location>
</feature>
<evidence type="ECO:0000256" key="5">
    <source>
        <dbReference type="ARBA" id="ARBA00029568"/>
    </source>
</evidence>
<feature type="transmembrane region" description="Helical" evidence="7">
    <location>
        <begin position="252"/>
        <end position="273"/>
    </location>
</feature>
<dbReference type="SUPFAM" id="SSF81342">
    <property type="entry name" value="Transmembrane di-heme cytochromes"/>
    <property type="match status" value="1"/>
</dbReference>
<evidence type="ECO:0000256" key="3">
    <source>
        <dbReference type="ARBA" id="ARBA00016116"/>
    </source>
</evidence>
<dbReference type="GO" id="GO:0022904">
    <property type="term" value="P:respiratory electron transport chain"/>
    <property type="evidence" value="ECO:0007669"/>
    <property type="project" value="InterPro"/>
</dbReference>
<feature type="domain" description="Cytochrome b/b6 N-terminal region profile" evidence="8">
    <location>
        <begin position="15"/>
        <end position="224"/>
    </location>
</feature>
<evidence type="ECO:0000313" key="9">
    <source>
        <dbReference type="EMBL" id="NUW40300.1"/>
    </source>
</evidence>
<dbReference type="RefSeq" id="WP_175599706.1">
    <property type="nucleotide sequence ID" value="NZ_JABWGO010000001.1"/>
</dbReference>
<dbReference type="InterPro" id="IPR005797">
    <property type="entry name" value="Cyt_b/b6_N"/>
</dbReference>
<feature type="transmembrane region" description="Helical" evidence="7">
    <location>
        <begin position="192"/>
        <end position="214"/>
    </location>
</feature>
<keyword evidence="7" id="KW-0472">Membrane</keyword>
<proteinExistence type="predicted"/>
<dbReference type="GO" id="GO:0016491">
    <property type="term" value="F:oxidoreductase activity"/>
    <property type="evidence" value="ECO:0007669"/>
    <property type="project" value="InterPro"/>
</dbReference>
<evidence type="ECO:0000256" key="2">
    <source>
        <dbReference type="ARBA" id="ARBA00012951"/>
    </source>
</evidence>
<name>A0A7Y6IM39_9ACTN</name>
<dbReference type="EMBL" id="JABWGO010000001">
    <property type="protein sequence ID" value="NUW40300.1"/>
    <property type="molecule type" value="Genomic_DNA"/>
</dbReference>
<comment type="catalytic activity">
    <reaction evidence="4">
        <text>a quinol + 2 Fe(III)-[cytochrome c](out) = a quinone + 2 Fe(II)-[cytochrome c](out) + 2 H(+)(out)</text>
        <dbReference type="Rhea" id="RHEA:11484"/>
        <dbReference type="Rhea" id="RHEA-COMP:10350"/>
        <dbReference type="Rhea" id="RHEA-COMP:14399"/>
        <dbReference type="ChEBI" id="CHEBI:15378"/>
        <dbReference type="ChEBI" id="CHEBI:24646"/>
        <dbReference type="ChEBI" id="CHEBI:29033"/>
        <dbReference type="ChEBI" id="CHEBI:29034"/>
        <dbReference type="ChEBI" id="CHEBI:132124"/>
        <dbReference type="EC" id="7.1.1.8"/>
    </reaction>
</comment>
<comment type="cofactor">
    <cofactor evidence="1">
        <name>heme</name>
        <dbReference type="ChEBI" id="CHEBI:30413"/>
    </cofactor>
</comment>
<feature type="region of interest" description="Disordered" evidence="6">
    <location>
        <begin position="434"/>
        <end position="465"/>
    </location>
</feature>